<evidence type="ECO:0000256" key="3">
    <source>
        <dbReference type="ARBA" id="ARBA00022833"/>
    </source>
</evidence>
<dbReference type="Pfam" id="PF13765">
    <property type="entry name" value="PRY"/>
    <property type="match status" value="1"/>
</dbReference>
<sequence length="204" mass="23431">MGPYCIWSPCLAKILPCIKCSLHLCSDARNLTLDPNTAHPNLCLSERNRKAMHVREKQPYPGHPERFDWQPQVLCRESLTGRCYWEVEWSTRMWVEIAVTYKGTRYKGADNDFLFSRNARSWVLKCSRYSYLAYHNNQMTNIPASSPSNRVGVYLDVSAGTLSFYSVSDTHTLTHLHTFNTTFTEPLYAGFLLQSDCSVSLCEI</sequence>
<dbReference type="FunFam" id="2.60.120.920:FF:000037">
    <property type="entry name" value="Si:dkey-191j3.2"/>
    <property type="match status" value="1"/>
</dbReference>
<proteinExistence type="predicted"/>
<dbReference type="InterPro" id="IPR001870">
    <property type="entry name" value="B30.2/SPRY"/>
</dbReference>
<dbReference type="Gene3D" id="2.60.120.920">
    <property type="match status" value="1"/>
</dbReference>
<evidence type="ECO:0000256" key="2">
    <source>
        <dbReference type="ARBA" id="ARBA00022771"/>
    </source>
</evidence>
<dbReference type="InterPro" id="IPR003877">
    <property type="entry name" value="SPRY_dom"/>
</dbReference>
<reference evidence="5" key="2">
    <citation type="submission" date="2025-09" db="UniProtKB">
        <authorList>
            <consortium name="Ensembl"/>
        </authorList>
    </citation>
    <scope>IDENTIFICATION</scope>
</reference>
<dbReference type="InterPro" id="IPR051051">
    <property type="entry name" value="E3_ubiq-ligase_TRIM/RNF"/>
</dbReference>
<feature type="domain" description="B30.2/SPRY" evidence="4">
    <location>
        <begin position="11"/>
        <end position="204"/>
    </location>
</feature>
<dbReference type="Ensembl" id="ENSSANT00000087265.1">
    <property type="protein sequence ID" value="ENSSANP00000082114.1"/>
    <property type="gene ID" value="ENSSANG00000040772.1"/>
</dbReference>
<evidence type="ECO:0000259" key="4">
    <source>
        <dbReference type="PROSITE" id="PS50188"/>
    </source>
</evidence>
<dbReference type="Proteomes" id="UP000472260">
    <property type="component" value="Unassembled WGS sequence"/>
</dbReference>
<protein>
    <recommendedName>
        <fullName evidence="4">B30.2/SPRY domain-containing protein</fullName>
    </recommendedName>
</protein>
<name>A0A671RG09_9TELE</name>
<keyword evidence="3" id="KW-0862">Zinc</keyword>
<dbReference type="AlphaFoldDB" id="A0A671RG09"/>
<dbReference type="InterPro" id="IPR043136">
    <property type="entry name" value="B30.2/SPRY_sf"/>
</dbReference>
<keyword evidence="6" id="KW-1185">Reference proteome</keyword>
<keyword evidence="1" id="KW-0479">Metal-binding</keyword>
<organism evidence="5 6">
    <name type="scientific">Sinocyclocheilus anshuiensis</name>
    <dbReference type="NCBI Taxonomy" id="1608454"/>
    <lineage>
        <taxon>Eukaryota</taxon>
        <taxon>Metazoa</taxon>
        <taxon>Chordata</taxon>
        <taxon>Craniata</taxon>
        <taxon>Vertebrata</taxon>
        <taxon>Euteleostomi</taxon>
        <taxon>Actinopterygii</taxon>
        <taxon>Neopterygii</taxon>
        <taxon>Teleostei</taxon>
        <taxon>Ostariophysi</taxon>
        <taxon>Cypriniformes</taxon>
        <taxon>Cyprinidae</taxon>
        <taxon>Cyprininae</taxon>
        <taxon>Sinocyclocheilus</taxon>
    </lineage>
</organism>
<dbReference type="InterPro" id="IPR013320">
    <property type="entry name" value="ConA-like_dom_sf"/>
</dbReference>
<dbReference type="GO" id="GO:0008270">
    <property type="term" value="F:zinc ion binding"/>
    <property type="evidence" value="ECO:0007669"/>
    <property type="project" value="UniProtKB-KW"/>
</dbReference>
<dbReference type="InterPro" id="IPR003879">
    <property type="entry name" value="Butyrophylin_SPRY"/>
</dbReference>
<dbReference type="InterPro" id="IPR006574">
    <property type="entry name" value="PRY"/>
</dbReference>
<evidence type="ECO:0000313" key="5">
    <source>
        <dbReference type="Ensembl" id="ENSSANP00000082114.1"/>
    </source>
</evidence>
<dbReference type="PANTHER" id="PTHR25465">
    <property type="entry name" value="B-BOX DOMAIN CONTAINING"/>
    <property type="match status" value="1"/>
</dbReference>
<evidence type="ECO:0000313" key="6">
    <source>
        <dbReference type="Proteomes" id="UP000472260"/>
    </source>
</evidence>
<dbReference type="SUPFAM" id="SSF49899">
    <property type="entry name" value="Concanavalin A-like lectins/glucanases"/>
    <property type="match status" value="1"/>
</dbReference>
<dbReference type="GO" id="GO:0005737">
    <property type="term" value="C:cytoplasm"/>
    <property type="evidence" value="ECO:0007669"/>
    <property type="project" value="UniProtKB-ARBA"/>
</dbReference>
<dbReference type="SMART" id="SM00589">
    <property type="entry name" value="PRY"/>
    <property type="match status" value="1"/>
</dbReference>
<dbReference type="PRINTS" id="PR01407">
    <property type="entry name" value="BUTYPHLNCDUF"/>
</dbReference>
<dbReference type="Pfam" id="PF00622">
    <property type="entry name" value="SPRY"/>
    <property type="match status" value="1"/>
</dbReference>
<dbReference type="PANTHER" id="PTHR25465:SF14">
    <property type="entry name" value="E3 UBIQUITIN-PROTEIN LIGASE TRIM65"/>
    <property type="match status" value="1"/>
</dbReference>
<dbReference type="PROSITE" id="PS50188">
    <property type="entry name" value="B302_SPRY"/>
    <property type="match status" value="1"/>
</dbReference>
<reference evidence="5" key="1">
    <citation type="submission" date="2025-08" db="UniProtKB">
        <authorList>
            <consortium name="Ensembl"/>
        </authorList>
    </citation>
    <scope>IDENTIFICATION</scope>
</reference>
<dbReference type="CDD" id="cd16040">
    <property type="entry name" value="SPRY_PRY_SNTX"/>
    <property type="match status" value="1"/>
</dbReference>
<dbReference type="SMART" id="SM00449">
    <property type="entry name" value="SPRY"/>
    <property type="match status" value="1"/>
</dbReference>
<accession>A0A671RG09</accession>
<evidence type="ECO:0000256" key="1">
    <source>
        <dbReference type="ARBA" id="ARBA00022723"/>
    </source>
</evidence>
<keyword evidence="2" id="KW-0863">Zinc-finger</keyword>